<dbReference type="OrthoDB" id="7333438at2"/>
<evidence type="ECO:0000313" key="6">
    <source>
        <dbReference type="EMBL" id="RVU39164.1"/>
    </source>
</evidence>
<dbReference type="GO" id="GO:0003700">
    <property type="term" value="F:DNA-binding transcription factor activity"/>
    <property type="evidence" value="ECO:0007669"/>
    <property type="project" value="InterPro"/>
</dbReference>
<dbReference type="Proteomes" id="UP000287447">
    <property type="component" value="Unassembled WGS sequence"/>
</dbReference>
<proteinExistence type="inferred from homology"/>
<gene>
    <name evidence="6" type="ORF">EOI86_07905</name>
</gene>
<dbReference type="GO" id="GO:0043565">
    <property type="term" value="F:sequence-specific DNA binding"/>
    <property type="evidence" value="ECO:0007669"/>
    <property type="project" value="TreeGrafter"/>
</dbReference>
<keyword evidence="7" id="KW-1185">Reference proteome</keyword>
<dbReference type="InterPro" id="IPR000847">
    <property type="entry name" value="LysR_HTH_N"/>
</dbReference>
<evidence type="ECO:0000313" key="7">
    <source>
        <dbReference type="Proteomes" id="UP000287447"/>
    </source>
</evidence>
<organism evidence="6 7">
    <name type="scientific">Hwanghaeella grinnelliae</name>
    <dbReference type="NCBI Taxonomy" id="2500179"/>
    <lineage>
        <taxon>Bacteria</taxon>
        <taxon>Pseudomonadati</taxon>
        <taxon>Pseudomonadota</taxon>
        <taxon>Alphaproteobacteria</taxon>
        <taxon>Rhodospirillales</taxon>
        <taxon>Rhodospirillaceae</taxon>
        <taxon>Hwanghaeella</taxon>
    </lineage>
</organism>
<dbReference type="EMBL" id="SADE01000001">
    <property type="protein sequence ID" value="RVU39164.1"/>
    <property type="molecule type" value="Genomic_DNA"/>
</dbReference>
<dbReference type="GO" id="GO:0006351">
    <property type="term" value="P:DNA-templated transcription"/>
    <property type="evidence" value="ECO:0007669"/>
    <property type="project" value="TreeGrafter"/>
</dbReference>
<dbReference type="Pfam" id="PF03466">
    <property type="entry name" value="LysR_substrate"/>
    <property type="match status" value="1"/>
</dbReference>
<comment type="caution">
    <text evidence="6">The sequence shown here is derived from an EMBL/GenBank/DDBJ whole genome shotgun (WGS) entry which is preliminary data.</text>
</comment>
<protein>
    <submittedName>
        <fullName evidence="6">LysR family transcriptional regulator</fullName>
    </submittedName>
</protein>
<name>A0A437QXC4_9PROT</name>
<dbReference type="Gene3D" id="1.10.10.10">
    <property type="entry name" value="Winged helix-like DNA-binding domain superfamily/Winged helix DNA-binding domain"/>
    <property type="match status" value="1"/>
</dbReference>
<dbReference type="InterPro" id="IPR058163">
    <property type="entry name" value="LysR-type_TF_proteobact-type"/>
</dbReference>
<dbReference type="SUPFAM" id="SSF46785">
    <property type="entry name" value="Winged helix' DNA-binding domain"/>
    <property type="match status" value="1"/>
</dbReference>
<dbReference type="PANTHER" id="PTHR30537">
    <property type="entry name" value="HTH-TYPE TRANSCRIPTIONAL REGULATOR"/>
    <property type="match status" value="1"/>
</dbReference>
<reference evidence="7" key="1">
    <citation type="submission" date="2019-01" db="EMBL/GenBank/DDBJ databases">
        <title>Gri0909 isolated from a small marine red alga.</title>
        <authorList>
            <person name="Kim J."/>
            <person name="Jeong S.E."/>
            <person name="Jeon C.O."/>
        </authorList>
    </citation>
    <scope>NUCLEOTIDE SEQUENCE [LARGE SCALE GENOMIC DNA]</scope>
    <source>
        <strain evidence="7">Gri0909</strain>
    </source>
</reference>
<accession>A0A437QXC4</accession>
<keyword evidence="4" id="KW-0804">Transcription</keyword>
<keyword evidence="2" id="KW-0805">Transcription regulation</keyword>
<dbReference type="Gene3D" id="3.40.190.290">
    <property type="match status" value="1"/>
</dbReference>
<dbReference type="InterPro" id="IPR036388">
    <property type="entry name" value="WH-like_DNA-bd_sf"/>
</dbReference>
<dbReference type="AlphaFoldDB" id="A0A437QXC4"/>
<evidence type="ECO:0000256" key="2">
    <source>
        <dbReference type="ARBA" id="ARBA00023015"/>
    </source>
</evidence>
<evidence type="ECO:0000256" key="3">
    <source>
        <dbReference type="ARBA" id="ARBA00023125"/>
    </source>
</evidence>
<dbReference type="InterPro" id="IPR005119">
    <property type="entry name" value="LysR_subst-bd"/>
</dbReference>
<dbReference type="Pfam" id="PF00126">
    <property type="entry name" value="HTH_1"/>
    <property type="match status" value="1"/>
</dbReference>
<evidence type="ECO:0000256" key="4">
    <source>
        <dbReference type="ARBA" id="ARBA00023163"/>
    </source>
</evidence>
<feature type="domain" description="HTH lysR-type" evidence="5">
    <location>
        <begin position="1"/>
        <end position="58"/>
    </location>
</feature>
<evidence type="ECO:0000259" key="5">
    <source>
        <dbReference type="PROSITE" id="PS50931"/>
    </source>
</evidence>
<comment type="similarity">
    <text evidence="1">Belongs to the LysR transcriptional regulatory family.</text>
</comment>
<dbReference type="PANTHER" id="PTHR30537:SF3">
    <property type="entry name" value="TRANSCRIPTIONAL REGULATORY PROTEIN"/>
    <property type="match status" value="1"/>
</dbReference>
<dbReference type="SUPFAM" id="SSF53850">
    <property type="entry name" value="Periplasmic binding protein-like II"/>
    <property type="match status" value="1"/>
</dbReference>
<dbReference type="InterPro" id="IPR036390">
    <property type="entry name" value="WH_DNA-bd_sf"/>
</dbReference>
<keyword evidence="3" id="KW-0238">DNA-binding</keyword>
<sequence length="285" mass="30951">MDWDDLRYFSVLAKRGSLSGAARTLGVEHATVARRIAGLEADLHVKLVDRRGRRILLTPEGERIAAAAGRIEDEAASIERLAAGAQAQIAGTVSISAPPLLAAARLVRPLADIRKAHPKLTIRLVGENRSARLEKREADIAIRLSRPESGAQTISKLGEMPFNLYASLPYLQATRPEDWSFIGYESPLDQSPPQKRLRLLAGQRPIGLTASTIEIQLSAAKEGFGVAFLPDFVAAGDAELARVFPEEPPVIREIWLVVHNDLKDAPAVRTVLNALKAAFASTPRI</sequence>
<evidence type="ECO:0000256" key="1">
    <source>
        <dbReference type="ARBA" id="ARBA00009437"/>
    </source>
</evidence>
<dbReference type="PROSITE" id="PS50931">
    <property type="entry name" value="HTH_LYSR"/>
    <property type="match status" value="1"/>
</dbReference>